<feature type="compositionally biased region" description="Low complexity" evidence="1">
    <location>
        <begin position="693"/>
        <end position="704"/>
    </location>
</feature>
<feature type="region of interest" description="Disordered" evidence="1">
    <location>
        <begin position="1551"/>
        <end position="1596"/>
    </location>
</feature>
<feature type="compositionally biased region" description="Basic and acidic residues" evidence="1">
    <location>
        <begin position="612"/>
        <end position="626"/>
    </location>
</feature>
<protein>
    <recommendedName>
        <fullName evidence="4">Zinc finger PHD-type domain-containing protein</fullName>
    </recommendedName>
</protein>
<gene>
    <name evidence="2" type="ORF">EXIGLDRAFT_833606</name>
</gene>
<feature type="region of interest" description="Disordered" evidence="1">
    <location>
        <begin position="589"/>
        <end position="706"/>
    </location>
</feature>
<dbReference type="SUPFAM" id="SSF57903">
    <property type="entry name" value="FYVE/PHD zinc finger"/>
    <property type="match status" value="1"/>
</dbReference>
<feature type="region of interest" description="Disordered" evidence="1">
    <location>
        <begin position="1085"/>
        <end position="1147"/>
    </location>
</feature>
<sequence length="1596" mass="178567">MPLPAGGNTTAPILLPVYDEDCQLIGYRQAPSQPSTAAPSQSRTKNPQKHSDPAGTATLSPVSLWNHWPDGYIQCDIALEAKQLPLVHWSHRQRGSSKKGSESAESAADGKPKVFDCLGCVQCSNPECAWRDRVRTRSKSRSCQDTCGECGSQAILAECDARWTFTVYAGGNRAQFIHEGRHTHPRHREQHLTAIEEQQLSDRVELHPNAAPLAHIAGIPTLSGSLSSVGDIAPILLNPDRLRYHTNKIKRHASTKERTSGQHFLTDMKEFDQQYPGLLVNTKIGAATVFCMQSAFMRDLALWDKRLPGPLNAHVTDACHGFWRAKNDVLIISSAYSERLRCWMPIVLSYSDGQTAEHYAAHFEAYFDGLAAQAEVDNVIISDDLFRNTVDFSQAQRRGFIIAFVRFWQKRNSHRSAEELEEAAVSLLRGCGEHFRSSITRVTHSAKLFPAADAGRTAEAFTQLALSLLWDIPQDEYHQRVKNIHRLYPALSPWLEWWTRPTVAPMIFPAVKSMADEDWAAMPATSNAEESQHNVIKTLVGKSHHLLDGLRAMVKVTRFYEQKMLYKSTGGKIRHGRPEPWKVRKLLMGHTKKSRTKRSQNSSTVTRKRTAKRDYRPPDTVKDLLRKPRARRKRTQKVHSDSDYNPGRSKTQRPAAAPIKSVPRSLPQTEKGQPRSISTKNDKTYGRPKDLPSSSSESSDSESSVARHHTSVAIRIHTRAYGPQWSRNSCWLDTAWQLLYYASSYDMQLLATFAANAPPSGLVAQFMRFLKNRHELHSQHDSNSISQSLTHQRDQLRDFIVSYTIGHGKAARMPGGSDTVFGWFFDLAIAESKTHPESFQSAAYIAGMELSFAICQHGRAGQSHISISLPSPWRASLRHSNDNPRIHSLFGGDIQKWVTSRMQLAVEVGCPAQSEASSDLPAIRYQPWVEVPLMLAIDYEVPFSKMEWTLPCVLHPLGKDVGRDDELVYDLVGVAVAKGSDNCAHFVAYFRHPDGTAFHYDGMENGGTPTRSNHPLDDATLGQIIRNFNIAGAVYRLRGGRSAQTAFFQHQAEILATEYGVIIERLPDVSGHSIELNSQRWEHLGHTDSGLHGTAAAAGPAIEPQPASSTTGPQRALIAAPKRPRAAAASPKPPPAKRQRTTPSPDTLSCRCQATVFDADMGPTIPCMLCGQHSHLSCLPGGYVPLSLKPSEFKCHSCKSMTSERLMTQLSQQLMESMKAWDQEPLNKRLHPGMAALACYSVDGKPCKYWYPVRLIGLFNKSKKTFWRVSWWPHSSFVPAGHQPETLVPIKFVVDALMGDQQRRRSIRLGKWKVASNPDALDPLYNFRAHPYTPEVDALLQPHKETLKQLALLHPAKRLLDYLPALSKIPVLGHQVDTRQLPKAIGWGNLPPLTTAHICYWVSIHIDRNVNVAGMRMLFHAANIALAAHNNISLADAWQRFQIEFDGLSPRSSIDTFALNILEQRMFDQSASLGPAALSQWGLDVGDHQQRWNPYEEGPTHDEHTAAGWDGDSDEYALLLTRGIDFERSTSPLEPSPDEITREQLELARASERSLFKRAMHGSDEESSEEDEEDGSNDMENSRLRRSQRLRQNPPK</sequence>
<proteinExistence type="predicted"/>
<dbReference type="OrthoDB" id="3056903at2759"/>
<feature type="compositionally biased region" description="Low complexity" evidence="1">
    <location>
        <begin position="30"/>
        <end position="42"/>
    </location>
</feature>
<dbReference type="InterPro" id="IPR013083">
    <property type="entry name" value="Znf_RING/FYVE/PHD"/>
</dbReference>
<feature type="compositionally biased region" description="Basic residues" evidence="1">
    <location>
        <begin position="627"/>
        <end position="637"/>
    </location>
</feature>
<name>A0A165KL30_EXIGL</name>
<feature type="compositionally biased region" description="Acidic residues" evidence="1">
    <location>
        <begin position="1565"/>
        <end position="1577"/>
    </location>
</feature>
<feature type="compositionally biased region" description="Basic residues" evidence="1">
    <location>
        <begin position="589"/>
        <end position="598"/>
    </location>
</feature>
<dbReference type="EMBL" id="KV425942">
    <property type="protein sequence ID" value="KZV96517.1"/>
    <property type="molecule type" value="Genomic_DNA"/>
</dbReference>
<dbReference type="InterPro" id="IPR011011">
    <property type="entry name" value="Znf_FYVE_PHD"/>
</dbReference>
<dbReference type="Gene3D" id="3.30.40.10">
    <property type="entry name" value="Zinc/RING finger domain, C3HC4 (zinc finger)"/>
    <property type="match status" value="1"/>
</dbReference>
<feature type="compositionally biased region" description="Polar residues" evidence="1">
    <location>
        <begin position="666"/>
        <end position="679"/>
    </location>
</feature>
<evidence type="ECO:0000313" key="3">
    <source>
        <dbReference type="Proteomes" id="UP000077266"/>
    </source>
</evidence>
<keyword evidence="3" id="KW-1185">Reference proteome</keyword>
<reference evidence="2 3" key="1">
    <citation type="journal article" date="2016" name="Mol. Biol. Evol.">
        <title>Comparative Genomics of Early-Diverging Mushroom-Forming Fungi Provides Insights into the Origins of Lignocellulose Decay Capabilities.</title>
        <authorList>
            <person name="Nagy L.G."/>
            <person name="Riley R."/>
            <person name="Tritt A."/>
            <person name="Adam C."/>
            <person name="Daum C."/>
            <person name="Floudas D."/>
            <person name="Sun H."/>
            <person name="Yadav J.S."/>
            <person name="Pangilinan J."/>
            <person name="Larsson K.H."/>
            <person name="Matsuura K."/>
            <person name="Barry K."/>
            <person name="Labutti K."/>
            <person name="Kuo R."/>
            <person name="Ohm R.A."/>
            <person name="Bhattacharya S.S."/>
            <person name="Shirouzu T."/>
            <person name="Yoshinaga Y."/>
            <person name="Martin F.M."/>
            <person name="Grigoriev I.V."/>
            <person name="Hibbett D.S."/>
        </authorList>
    </citation>
    <scope>NUCLEOTIDE SEQUENCE [LARGE SCALE GENOMIC DNA]</scope>
    <source>
        <strain evidence="2 3">HHB12029</strain>
    </source>
</reference>
<evidence type="ECO:0000256" key="1">
    <source>
        <dbReference type="SAM" id="MobiDB-lite"/>
    </source>
</evidence>
<feature type="compositionally biased region" description="Basic and acidic residues" evidence="1">
    <location>
        <begin position="680"/>
        <end position="690"/>
    </location>
</feature>
<organism evidence="2 3">
    <name type="scientific">Exidia glandulosa HHB12029</name>
    <dbReference type="NCBI Taxonomy" id="1314781"/>
    <lineage>
        <taxon>Eukaryota</taxon>
        <taxon>Fungi</taxon>
        <taxon>Dikarya</taxon>
        <taxon>Basidiomycota</taxon>
        <taxon>Agaricomycotina</taxon>
        <taxon>Agaricomycetes</taxon>
        <taxon>Auriculariales</taxon>
        <taxon>Exidiaceae</taxon>
        <taxon>Exidia</taxon>
    </lineage>
</organism>
<dbReference type="Proteomes" id="UP000077266">
    <property type="component" value="Unassembled WGS sequence"/>
</dbReference>
<feature type="region of interest" description="Disordered" evidence="1">
    <location>
        <begin position="30"/>
        <end position="58"/>
    </location>
</feature>
<feature type="region of interest" description="Disordered" evidence="1">
    <location>
        <begin position="1490"/>
        <end position="1510"/>
    </location>
</feature>
<dbReference type="STRING" id="1314781.A0A165KL30"/>
<dbReference type="InParanoid" id="A0A165KL30"/>
<evidence type="ECO:0000313" key="2">
    <source>
        <dbReference type="EMBL" id="KZV96517.1"/>
    </source>
</evidence>
<evidence type="ECO:0008006" key="4">
    <source>
        <dbReference type="Google" id="ProtNLM"/>
    </source>
</evidence>
<accession>A0A165KL30</accession>